<proteinExistence type="predicted"/>
<dbReference type="Proteomes" id="UP000527315">
    <property type="component" value="Unassembled WGS sequence"/>
</dbReference>
<dbReference type="AlphaFoldDB" id="A0A7J4KV23"/>
<organism evidence="1 2">
    <name type="scientific">Candidatus Iainarchaeum sp</name>
    <dbReference type="NCBI Taxonomy" id="3101447"/>
    <lineage>
        <taxon>Archaea</taxon>
        <taxon>Candidatus Iainarchaeota</taxon>
        <taxon>Candidatus Iainarchaeia</taxon>
        <taxon>Candidatus Iainarchaeales</taxon>
        <taxon>Candidatus Iainarchaeaceae</taxon>
        <taxon>Candidatus Iainarchaeum</taxon>
    </lineage>
</organism>
<gene>
    <name evidence="1" type="ORF">HA227_01825</name>
</gene>
<name>A0A7J4KV23_9ARCH</name>
<dbReference type="EMBL" id="DUFJ01000048">
    <property type="protein sequence ID" value="HIH32969.1"/>
    <property type="molecule type" value="Genomic_DNA"/>
</dbReference>
<evidence type="ECO:0000313" key="2">
    <source>
        <dbReference type="Proteomes" id="UP000527315"/>
    </source>
</evidence>
<sequence length="246" mass="28439">MLKRGRKTKQPVNLKSQKHDYRLQGIILTTHNVSAHGKLLGKPNISQNLGGAEIQGIEKAITRLRQKGVLAPELLAYDLKGRIFLTRIGSKRRALKANSLQAYLERINSFKGKIPGSYMRQLSSLLSSAARTIAVLHTNGIAHGHPHFRNFVVSKSKVGIHDFRLVETTRINWKSAEEAWSRYLADDFNSIEDFGSWRIIERSSGEKRQLLEKLRRKFYEKIVQYYPFPPEEKRKFMRILQRNLFL</sequence>
<accession>A0A7J4KV23</accession>
<dbReference type="InterPro" id="IPR011009">
    <property type="entry name" value="Kinase-like_dom_sf"/>
</dbReference>
<protein>
    <recommendedName>
        <fullName evidence="3">Protein kinase domain-containing protein</fullName>
    </recommendedName>
</protein>
<dbReference type="SUPFAM" id="SSF56112">
    <property type="entry name" value="Protein kinase-like (PK-like)"/>
    <property type="match status" value="1"/>
</dbReference>
<evidence type="ECO:0008006" key="3">
    <source>
        <dbReference type="Google" id="ProtNLM"/>
    </source>
</evidence>
<reference evidence="2" key="1">
    <citation type="journal article" date="2020" name="bioRxiv">
        <title>A rank-normalized archaeal taxonomy based on genome phylogeny resolves widespread incomplete and uneven classifications.</title>
        <authorList>
            <person name="Rinke C."/>
            <person name="Chuvochina M."/>
            <person name="Mussig A.J."/>
            <person name="Chaumeil P.-A."/>
            <person name="Waite D.W."/>
            <person name="Whitman W.B."/>
            <person name="Parks D.H."/>
            <person name="Hugenholtz P."/>
        </authorList>
    </citation>
    <scope>NUCLEOTIDE SEQUENCE [LARGE SCALE GENOMIC DNA]</scope>
</reference>
<comment type="caution">
    <text evidence="1">The sequence shown here is derived from an EMBL/GenBank/DDBJ whole genome shotgun (WGS) entry which is preliminary data.</text>
</comment>
<evidence type="ECO:0000313" key="1">
    <source>
        <dbReference type="EMBL" id="HIH32969.1"/>
    </source>
</evidence>